<protein>
    <submittedName>
        <fullName evidence="2">Uncharacterized protein</fullName>
    </submittedName>
</protein>
<evidence type="ECO:0000313" key="2">
    <source>
        <dbReference type="EMBL" id="MED6126838.1"/>
    </source>
</evidence>
<comment type="caution">
    <text evidence="2">The sequence shown here is derived from an EMBL/GenBank/DDBJ whole genome shotgun (WGS) entry which is preliminary data.</text>
</comment>
<dbReference type="Proteomes" id="UP001341840">
    <property type="component" value="Unassembled WGS sequence"/>
</dbReference>
<evidence type="ECO:0000256" key="1">
    <source>
        <dbReference type="SAM" id="MobiDB-lite"/>
    </source>
</evidence>
<name>A0ABU6RRU5_9FABA</name>
<feature type="region of interest" description="Disordered" evidence="1">
    <location>
        <begin position="63"/>
        <end position="102"/>
    </location>
</feature>
<keyword evidence="3" id="KW-1185">Reference proteome</keyword>
<accession>A0ABU6RRU5</accession>
<feature type="compositionally biased region" description="Basic residues" evidence="1">
    <location>
        <begin position="85"/>
        <end position="102"/>
    </location>
</feature>
<feature type="non-terminal residue" evidence="2">
    <location>
        <position position="1"/>
    </location>
</feature>
<organism evidence="2 3">
    <name type="scientific">Stylosanthes scabra</name>
    <dbReference type="NCBI Taxonomy" id="79078"/>
    <lineage>
        <taxon>Eukaryota</taxon>
        <taxon>Viridiplantae</taxon>
        <taxon>Streptophyta</taxon>
        <taxon>Embryophyta</taxon>
        <taxon>Tracheophyta</taxon>
        <taxon>Spermatophyta</taxon>
        <taxon>Magnoliopsida</taxon>
        <taxon>eudicotyledons</taxon>
        <taxon>Gunneridae</taxon>
        <taxon>Pentapetalae</taxon>
        <taxon>rosids</taxon>
        <taxon>fabids</taxon>
        <taxon>Fabales</taxon>
        <taxon>Fabaceae</taxon>
        <taxon>Papilionoideae</taxon>
        <taxon>50 kb inversion clade</taxon>
        <taxon>dalbergioids sensu lato</taxon>
        <taxon>Dalbergieae</taxon>
        <taxon>Pterocarpus clade</taxon>
        <taxon>Stylosanthes</taxon>
    </lineage>
</organism>
<reference evidence="2 3" key="1">
    <citation type="journal article" date="2023" name="Plants (Basel)">
        <title>Bridging the Gap: Combining Genomics and Transcriptomics Approaches to Understand Stylosanthes scabra, an Orphan Legume from the Brazilian Caatinga.</title>
        <authorList>
            <person name="Ferreira-Neto J.R.C."/>
            <person name="da Silva M.D."/>
            <person name="Binneck E."/>
            <person name="de Melo N.F."/>
            <person name="da Silva R.H."/>
            <person name="de Melo A.L.T.M."/>
            <person name="Pandolfi V."/>
            <person name="Bustamante F.O."/>
            <person name="Brasileiro-Vidal A.C."/>
            <person name="Benko-Iseppon A.M."/>
        </authorList>
    </citation>
    <scope>NUCLEOTIDE SEQUENCE [LARGE SCALE GENOMIC DNA]</scope>
    <source>
        <tissue evidence="2">Leaves</tissue>
    </source>
</reference>
<sequence>EVLDVDCEFVEVLLGRPFIRSAGFKLDYIIDTFSFKVGNVEEIYHPVRPPALNKVDVHQAQLKSEDKVEAKGSEEARRKVEKGKGLRRSPPHTKKKKKEKEA</sequence>
<feature type="compositionally biased region" description="Basic and acidic residues" evidence="1">
    <location>
        <begin position="63"/>
        <end position="84"/>
    </location>
</feature>
<evidence type="ECO:0000313" key="3">
    <source>
        <dbReference type="Proteomes" id="UP001341840"/>
    </source>
</evidence>
<gene>
    <name evidence="2" type="ORF">PIB30_082378</name>
</gene>
<dbReference type="EMBL" id="JASCZI010031473">
    <property type="protein sequence ID" value="MED6126838.1"/>
    <property type="molecule type" value="Genomic_DNA"/>
</dbReference>
<proteinExistence type="predicted"/>